<dbReference type="OrthoDB" id="342900at2759"/>
<keyword evidence="1" id="KW-0234">DNA repair</keyword>
<comment type="function">
    <text evidence="1">Key component of the cytosolic iron-sulfur protein assembly (CIA) complex, a multiprotein complex that mediates the incorporation of iron-sulfur cluster into apoproteins specifically involved in DNA metabolism and genomic integrity. In the CIA complex, MMS19 acts as an adapter between early-acting CIA components and a subset of cellular target iron-sulfur proteins.</text>
</comment>
<dbReference type="Proteomes" id="UP000717585">
    <property type="component" value="Unassembled WGS sequence"/>
</dbReference>
<dbReference type="GO" id="GO:0051604">
    <property type="term" value="P:protein maturation"/>
    <property type="evidence" value="ECO:0007669"/>
    <property type="project" value="UniProtKB-UniRule"/>
</dbReference>
<keyword evidence="1" id="KW-0539">Nucleus</keyword>
<organism evidence="3 4">
    <name type="scientific">Carpediemonas membranifera</name>
    <dbReference type="NCBI Taxonomy" id="201153"/>
    <lineage>
        <taxon>Eukaryota</taxon>
        <taxon>Metamonada</taxon>
        <taxon>Carpediemonas-like organisms</taxon>
        <taxon>Carpediemonas</taxon>
    </lineage>
</organism>
<dbReference type="Pfam" id="PF14500">
    <property type="entry name" value="MMS19_N"/>
    <property type="match status" value="1"/>
</dbReference>
<evidence type="ECO:0000313" key="3">
    <source>
        <dbReference type="EMBL" id="KAG9396641.1"/>
    </source>
</evidence>
<keyword evidence="4" id="KW-1185">Reference proteome</keyword>
<comment type="similarity">
    <text evidence="1">Belongs to the MET18/MMS19 family.</text>
</comment>
<dbReference type="GO" id="GO:0097361">
    <property type="term" value="C:cytosolic [4Fe-4S] assembly targeting complex"/>
    <property type="evidence" value="ECO:0007669"/>
    <property type="project" value="UniProtKB-UniRule"/>
</dbReference>
<comment type="subcellular location">
    <subcellularLocation>
        <location evidence="1">Nucleus</location>
    </subcellularLocation>
</comment>
<dbReference type="PANTHER" id="PTHR12891:SF0">
    <property type="entry name" value="MMS19 NUCLEOTIDE EXCISION REPAIR PROTEIN HOMOLOG"/>
    <property type="match status" value="1"/>
</dbReference>
<dbReference type="AlphaFoldDB" id="A0A8J6E498"/>
<dbReference type="GO" id="GO:0006281">
    <property type="term" value="P:DNA repair"/>
    <property type="evidence" value="ECO:0007669"/>
    <property type="project" value="UniProtKB-UniRule"/>
</dbReference>
<keyword evidence="1" id="KW-0227">DNA damage</keyword>
<dbReference type="InterPro" id="IPR039920">
    <property type="entry name" value="MMS19"/>
</dbReference>
<protein>
    <recommendedName>
        <fullName evidence="1">MMS19 nucleotide excision repair protein</fullName>
    </recommendedName>
</protein>
<reference evidence="3" key="1">
    <citation type="submission" date="2021-05" db="EMBL/GenBank/DDBJ databases">
        <title>A free-living protist that lacks canonical eukaryotic 1 DNA replication and segregation systems.</title>
        <authorList>
            <person name="Salas-Leiva D.E."/>
            <person name="Tromer E.C."/>
            <person name="Curtis B.A."/>
            <person name="Jerlstrom-Hultqvist J."/>
            <person name="Kolisko M."/>
            <person name="Yi Z."/>
            <person name="Salas-Leiva J.S."/>
            <person name="Gallot-Lavallee L."/>
            <person name="Kops G.J.P.L."/>
            <person name="Archibald J.M."/>
            <person name="Simpson A.G.B."/>
            <person name="Roger A.J."/>
        </authorList>
    </citation>
    <scope>NUCLEOTIDE SEQUENCE</scope>
    <source>
        <strain evidence="3">BICM</strain>
    </source>
</reference>
<proteinExistence type="inferred from homology"/>
<comment type="caution">
    <text evidence="3">The sequence shown here is derived from an EMBL/GenBank/DDBJ whole genome shotgun (WGS) entry which is preliminary data.</text>
</comment>
<accession>A0A8J6E498</accession>
<dbReference type="PANTHER" id="PTHR12891">
    <property type="entry name" value="DNA REPAIR/TRANSCRIPTION PROTEIN MET18/MMS19"/>
    <property type="match status" value="1"/>
</dbReference>
<name>A0A8J6E498_9EUKA</name>
<dbReference type="EMBL" id="JAHDYR010000005">
    <property type="protein sequence ID" value="KAG9396641.1"/>
    <property type="molecule type" value="Genomic_DNA"/>
</dbReference>
<feature type="domain" description="MMS19 N-terminal" evidence="2">
    <location>
        <begin position="27"/>
        <end position="280"/>
    </location>
</feature>
<evidence type="ECO:0000259" key="2">
    <source>
        <dbReference type="Pfam" id="PF14500"/>
    </source>
</evidence>
<gene>
    <name evidence="3" type="ORF">J8273_1658</name>
</gene>
<sequence length="983" mass="105212">MTIGASMDLGKYIAELTTEFKDANDTKKTELSREALSKVDEAEEIAISFTDVVHFTSFIDQYIRQRPLAMNLLKLSCTLCERFFSSFTTKQLIVLLRTVIKHVRIQYQPSSVRAPIMHLISRVASTIEAPCAQSLELIDLCVSAGQGEKAPQSLLLFFQTLSRLIAVVEATIDMEDGVSEDDLMSSLQDVFDDLALYYPLSYEPVPDDPHPLPRETLLDAYNNVLFGSGHITQLSVPFIIDHMALAKEKDKIACFLDVEHVIARHGLAPIAQFTRDLWWETVQEACHGSALTKKAALSCLGKVLDVDPVTGDQLTEYCRREYRFDSGSQQAAAGVLDLGVVAAKSARASTLAPPLLVALFRRLFMAWEQSQTKEGQDHVIWVNGAARILAALSGRVSGMDRALQQATDDVEQPKSPRPCDAIHPIAAMLVATLAVVSDKPAPSESDVAAVAVRLVRTWFDIVGGVGAVTDDIISTVATGLNRPQEGFIPALISDLIAQVEARPFPSLAALIEDPVTGPALALLRHLHQHPTAPARCPAALPESPSVSDVALVYARCGTDDELLALVRCAVPDLTHSLMLETALFALSKIHGSVPSETTTALIKAMPLLAEDRAVVLASTLRPRVAESPELPTLVKLIDEADVRTLAVLSAAQRDETAPTPAPAAVSSAQAAVPALIVLAHDEHALADRAAEVIHGIALTGAGGDTVCLATRTLSAFLTPDRADWLAEVLGLALADAMEAIEPSDALSGLILCAVTLVESRASALNQTTLRTILGTLTRMIGFGPISAGSLIASRVRDMVGNGVDNKLLIELAGQLLGLEGQVYGKPERQSAVLVALAGLLSTVPDAAIPVVCKLRGGEAVYAMLGGIGHHGDIEVAPEVAEQCARALARIATMSAATMATTVQAVVTESLESVATAACGDDSYDQLLVALMRLLYACADIAAMGDTKDDLKRLVTFRLRPALAHPRRAMRQESRRARGKWYLV</sequence>
<evidence type="ECO:0000256" key="1">
    <source>
        <dbReference type="RuleBase" id="RU367072"/>
    </source>
</evidence>
<dbReference type="GO" id="GO:0016226">
    <property type="term" value="P:iron-sulfur cluster assembly"/>
    <property type="evidence" value="ECO:0007669"/>
    <property type="project" value="UniProtKB-UniRule"/>
</dbReference>
<dbReference type="InterPro" id="IPR029240">
    <property type="entry name" value="MMS19_N"/>
</dbReference>
<dbReference type="GO" id="GO:0005634">
    <property type="term" value="C:nucleus"/>
    <property type="evidence" value="ECO:0007669"/>
    <property type="project" value="UniProtKB-SubCell"/>
</dbReference>
<evidence type="ECO:0000313" key="4">
    <source>
        <dbReference type="Proteomes" id="UP000717585"/>
    </source>
</evidence>